<keyword evidence="3" id="KW-1185">Reference proteome</keyword>
<gene>
    <name evidence="2" type="ORF">RDI58_001618</name>
</gene>
<dbReference type="Proteomes" id="UP001371456">
    <property type="component" value="Unassembled WGS sequence"/>
</dbReference>
<keyword evidence="1" id="KW-0812">Transmembrane</keyword>
<name>A0AAN8YQB3_SOLBU</name>
<sequence>MPEKAGNFGWGMRSNNPKVQWWFKLLTMGVFLGILIVWGIDGVSVGSFQRDFVLLKVNSSRKFSPGFKDFSFTNISLRPHSVNTQQNLNRDFARKNLAPKVEPQPVNLTENQGNAPDFSLEMVSNKELEWVEDSRPGVFRWISAELEANYSSNLLTKWLAPGGEPCRDSRTVDVNIPALDGRENIELSTGDIHEFVFHALDDSGKPHCLGGDYYETDISGETWKSRPPIKDFGNGTYQFSLQVHPDFAGDYNLTIILLFRHHEGLKFSPARFAFDKVLRVIPIRFSKSSVDLPEISQCKKSDLVRDVWSGRWTRHAKNDSCPISRDGRYRCQDPNFPCQKPWCDGPLGSLESNGWVYSTHCSFKMFSSEEAWNCLKDRWIFWWGDSNHCDTVRNILNFILDVNDIKDVPRRSDLNITNPRNPSQTVRFTNIFNGHHNQTGNYQGLNSLRDAGYRELLKGYFSGHVVPDTIIMNSGLHDGVYWPNVRHFTEGADYAASFWAEVFNGVRQRGLTPPEVIYRTTITTGGYARQLAFNPSKMEAFNGVVLDKFRAYGLVDRVVDDFDMTYPWHYDNRCNDGVHYGRAPAKLKWRDGQIGHQYFVDVMLGHIGVSIGNMSEKSANFGWVMRSNSTKIQWWFKLLTMSVFLGILIVWEIDSVTVSVGSSRKFSPTFKDFSFTNIIEYYNFWLNTYQNLAPKVERQPISLIENQVHVPDFSLEMVTNLSNKEQTSSPRVCRWISAELEANYSLNLLTKWLAPGGDQLCRGSRTVDVKIPALDGRENVELSTGDIHEFVFHALYDSGKPRCSGGDYFETDIAGETWKSRPPIKDLGNGTYQFFLQVHPDFSGDYNLTIILLFRHYEGLRFWPERFAFDKVLRVISIKFFKSAVELPEISQCKKLDLVRDVWSGRWTRHVKNDSCLISNDGRYRCQEPNFPCQKPWCDGPLGSLESNGWVYSTHCSFKMFSSEEAWNCLKDRWIFWWGDSNHCDTVRNILNFILHVNDIKDVPRRSDLNVTNPKNPSQIVRFTSIYNGHPNATGNNQGLNSLTDANYRELLKGYFSGRVVPDTIIMNSGLHDGLHWSNIKQFIEAADYAASFWAEVLNGVRQRGLRPPGVIYRSTIATGGFARILGFNPNKMEAYNGVMLDKFKAYGLVDHGIDDFDMTYPWHYDNRCNDGMHYGRFPVKQKWMDGQIGHQYFVDVMLGHVLLNALCAR</sequence>
<feature type="transmembrane region" description="Helical" evidence="1">
    <location>
        <begin position="20"/>
        <end position="40"/>
    </location>
</feature>
<proteinExistence type="predicted"/>
<keyword evidence="1" id="KW-1133">Transmembrane helix</keyword>
<evidence type="ECO:0000313" key="3">
    <source>
        <dbReference type="Proteomes" id="UP001371456"/>
    </source>
</evidence>
<accession>A0AAN8YQB3</accession>
<dbReference type="PANTHER" id="PTHR35124">
    <property type="entry name" value="CYTOCHROME P450 FAMILY PROTEIN"/>
    <property type="match status" value="1"/>
</dbReference>
<organism evidence="2 3">
    <name type="scientific">Solanum bulbocastanum</name>
    <name type="common">Wild potato</name>
    <dbReference type="NCBI Taxonomy" id="147425"/>
    <lineage>
        <taxon>Eukaryota</taxon>
        <taxon>Viridiplantae</taxon>
        <taxon>Streptophyta</taxon>
        <taxon>Embryophyta</taxon>
        <taxon>Tracheophyta</taxon>
        <taxon>Spermatophyta</taxon>
        <taxon>Magnoliopsida</taxon>
        <taxon>eudicotyledons</taxon>
        <taxon>Gunneridae</taxon>
        <taxon>Pentapetalae</taxon>
        <taxon>asterids</taxon>
        <taxon>lamiids</taxon>
        <taxon>Solanales</taxon>
        <taxon>Solanaceae</taxon>
        <taxon>Solanoideae</taxon>
        <taxon>Solaneae</taxon>
        <taxon>Solanum</taxon>
    </lineage>
</organism>
<reference evidence="2 3" key="1">
    <citation type="submission" date="2024-02" db="EMBL/GenBank/DDBJ databases">
        <title>de novo genome assembly of Solanum bulbocastanum strain 11H21.</title>
        <authorList>
            <person name="Hosaka A.J."/>
        </authorList>
    </citation>
    <scope>NUCLEOTIDE SEQUENCE [LARGE SCALE GENOMIC DNA]</scope>
    <source>
        <tissue evidence="2">Young leaves</tissue>
    </source>
</reference>
<dbReference type="AlphaFoldDB" id="A0AAN8YQB3"/>
<comment type="caution">
    <text evidence="2">The sequence shown here is derived from an EMBL/GenBank/DDBJ whole genome shotgun (WGS) entry which is preliminary data.</text>
</comment>
<protein>
    <submittedName>
        <fullName evidence="2">Uncharacterized protein</fullName>
    </submittedName>
</protein>
<evidence type="ECO:0000313" key="2">
    <source>
        <dbReference type="EMBL" id="KAK6803834.1"/>
    </source>
</evidence>
<dbReference type="EMBL" id="JBANQN010000001">
    <property type="protein sequence ID" value="KAK6803834.1"/>
    <property type="molecule type" value="Genomic_DNA"/>
</dbReference>
<dbReference type="PANTHER" id="PTHR35124:SF1">
    <property type="entry name" value="CYTOCHROME P450 FAMILY PROTEIN"/>
    <property type="match status" value="1"/>
</dbReference>
<evidence type="ECO:0000256" key="1">
    <source>
        <dbReference type="SAM" id="Phobius"/>
    </source>
</evidence>
<keyword evidence="1" id="KW-0472">Membrane</keyword>